<dbReference type="Pfam" id="PF05071">
    <property type="entry name" value="NDUFA12"/>
    <property type="match status" value="1"/>
</dbReference>
<evidence type="ECO:0000313" key="5">
    <source>
        <dbReference type="EMBL" id="PNQ99975.1"/>
    </source>
</evidence>
<feature type="region of interest" description="Disordered" evidence="1">
    <location>
        <begin position="99"/>
        <end position="130"/>
    </location>
</feature>
<dbReference type="EMBL" id="CP007793">
    <property type="protein sequence ID" value="AIB11032.1"/>
    <property type="molecule type" value="Genomic_DNA"/>
</dbReference>
<organism evidence="2 7">
    <name type="scientific">Azospirillum argentinense</name>
    <dbReference type="NCBI Taxonomy" id="2970906"/>
    <lineage>
        <taxon>Bacteria</taxon>
        <taxon>Pseudomonadati</taxon>
        <taxon>Pseudomonadota</taxon>
        <taxon>Alphaproteobacteria</taxon>
        <taxon>Rhodospirillales</taxon>
        <taxon>Azospirillaceae</taxon>
        <taxon>Azospirillum</taxon>
    </lineage>
</organism>
<sequence length="130" mass="14920">MSEKISLITWMANIHIRFVTWRRGNKVGTDRFGNTYYRSPSAIAGVKERRWVIYAGEPDASKVPPEWHSWLHHTTKEPLPEGNSAFHKPWQKEHLPNLSGSLQAYRPPGHQYAGGQRVRATGDYEPWTPG</sequence>
<evidence type="ECO:0000313" key="10">
    <source>
        <dbReference type="Proteomes" id="UP000325333"/>
    </source>
</evidence>
<dbReference type="InterPro" id="IPR007763">
    <property type="entry name" value="NDUFA12"/>
</dbReference>
<keyword evidence="5" id="KW-0830">Ubiquinone</keyword>
<dbReference type="GO" id="GO:0045271">
    <property type="term" value="C:respiratory chain complex I"/>
    <property type="evidence" value="ECO:0007669"/>
    <property type="project" value="InterPro"/>
</dbReference>
<evidence type="ECO:0000313" key="7">
    <source>
        <dbReference type="Proteomes" id="UP000027186"/>
    </source>
</evidence>
<reference evidence="4 11" key="5">
    <citation type="submission" date="2024-11" db="EMBL/GenBank/DDBJ databases">
        <title>Draft genome sequences of two bacteria associated to sugarcane roots in Colombia.</title>
        <authorList>
            <person name="Pardo-Diaz S."/>
            <person name="Masmela-Mendoza J."/>
            <person name="Delgadillo-Duran P."/>
            <person name="Bautista E.J."/>
            <person name="Rojas-Tapias D.F."/>
        </authorList>
    </citation>
    <scope>NUCLEOTIDE SEQUENCE [LARGE SCALE GENOMIC DNA]</scope>
    <source>
        <strain evidence="4 11">Ap18</strain>
    </source>
</reference>
<dbReference type="EMBL" id="VEWN01000001">
    <property type="protein sequence ID" value="KAA1058319.1"/>
    <property type="molecule type" value="Genomic_DNA"/>
</dbReference>
<dbReference type="NCBIfam" id="NF006040">
    <property type="entry name" value="PRK08183.1"/>
    <property type="match status" value="1"/>
</dbReference>
<dbReference type="PANTHER" id="PTHR12910">
    <property type="entry name" value="NADH-UBIQUINONE OXIDOREDUCTASE SUBUNIT B17.2"/>
    <property type="match status" value="1"/>
</dbReference>
<evidence type="ECO:0000313" key="3">
    <source>
        <dbReference type="EMBL" id="KAA1058319.1"/>
    </source>
</evidence>
<reference evidence="6 9" key="3">
    <citation type="submission" date="2018-09" db="EMBL/GenBank/DDBJ databases">
        <title>Whole genome based analysis of evolution and adaptive divergence in Indian and Brazilian strains of Azospirillum brasilense.</title>
        <authorList>
            <person name="Singh C."/>
            <person name="Tripathi A.K."/>
        </authorList>
    </citation>
    <scope>NUCLEOTIDE SEQUENCE [LARGE SCALE GENOMIC DNA]</scope>
    <source>
        <strain evidence="6 9">MTCC4035</strain>
    </source>
</reference>
<accession>A0A060DDX2</accession>
<dbReference type="GO" id="GO:0006979">
    <property type="term" value="P:response to oxidative stress"/>
    <property type="evidence" value="ECO:0007669"/>
    <property type="project" value="TreeGrafter"/>
</dbReference>
<dbReference type="EMBL" id="CP032321">
    <property type="protein sequence ID" value="QCN94859.1"/>
    <property type="molecule type" value="Genomic_DNA"/>
</dbReference>
<dbReference type="EMBL" id="JBJLSN010000091">
    <property type="protein sequence ID" value="MFL7905667.1"/>
    <property type="molecule type" value="Genomic_DNA"/>
</dbReference>
<evidence type="ECO:0000313" key="9">
    <source>
        <dbReference type="Proteomes" id="UP000298595"/>
    </source>
</evidence>
<gene>
    <name evidence="2" type="ORF">ABAZ39_03155</name>
    <name evidence="4" type="ORF">ACJ41P_31380</name>
    <name evidence="5" type="ORF">C1S70_03735</name>
    <name evidence="6" type="ORF">D3093_06060</name>
    <name evidence="3" type="ORF">FH063_000519</name>
</gene>
<protein>
    <submittedName>
        <fullName evidence="2">NADH dehydrogenase</fullName>
    </submittedName>
    <submittedName>
        <fullName evidence="4">NADH:ubiquinone oxidoreductase subunit NDUFA12</fullName>
    </submittedName>
</protein>
<dbReference type="Proteomes" id="UP001628281">
    <property type="component" value="Unassembled WGS sequence"/>
</dbReference>
<dbReference type="Proteomes" id="UP000027186">
    <property type="component" value="Chromosome"/>
</dbReference>
<evidence type="ECO:0000313" key="4">
    <source>
        <dbReference type="EMBL" id="MFL7905667.1"/>
    </source>
</evidence>
<evidence type="ECO:0000313" key="2">
    <source>
        <dbReference type="EMBL" id="AIB11032.1"/>
    </source>
</evidence>
<dbReference type="RefSeq" id="WP_038526645.1">
    <property type="nucleotide sequence ID" value="NZ_CP007793.1"/>
</dbReference>
<dbReference type="Proteomes" id="UP000325333">
    <property type="component" value="Unassembled WGS sequence"/>
</dbReference>
<reference evidence="5 8" key="2">
    <citation type="submission" date="2018-01" db="EMBL/GenBank/DDBJ databases">
        <title>Whole genome sequence of Azospirillum brasilense REC3 isolated from strawberry roots.</title>
        <authorList>
            <person name="Fontana C.A."/>
            <person name="Salazar S.M."/>
            <person name="Bassi D."/>
            <person name="Puglisi E."/>
            <person name="Lovaisa N.C."/>
            <person name="Toffoli L.M."/>
            <person name="Pedraza R."/>
            <person name="Cocconcelli P.S."/>
        </authorList>
    </citation>
    <scope>NUCLEOTIDE SEQUENCE [LARGE SCALE GENOMIC DNA]</scope>
    <source>
        <strain evidence="5 8">REC3</strain>
    </source>
</reference>
<evidence type="ECO:0000313" key="6">
    <source>
        <dbReference type="EMBL" id="QCN94859.1"/>
    </source>
</evidence>
<dbReference type="EMBL" id="POWG01000003">
    <property type="protein sequence ID" value="PNQ99975.1"/>
    <property type="molecule type" value="Genomic_DNA"/>
</dbReference>
<dbReference type="KEGG" id="aare:D3093_06060"/>
<evidence type="ECO:0000256" key="1">
    <source>
        <dbReference type="SAM" id="MobiDB-lite"/>
    </source>
</evidence>
<evidence type="ECO:0000313" key="8">
    <source>
        <dbReference type="Proteomes" id="UP000236268"/>
    </source>
</evidence>
<dbReference type="AlphaFoldDB" id="A0A060DDX2"/>
<keyword evidence="11" id="KW-1185">Reference proteome</keyword>
<dbReference type="KEGG" id="abq:ABAZ39_03155"/>
<dbReference type="Proteomes" id="UP000236268">
    <property type="component" value="Unassembled WGS sequence"/>
</dbReference>
<proteinExistence type="predicted"/>
<name>A0A060DDX2_9PROT</name>
<evidence type="ECO:0000313" key="11">
    <source>
        <dbReference type="Proteomes" id="UP001628281"/>
    </source>
</evidence>
<reference evidence="3 10" key="4">
    <citation type="submission" date="2019-07" db="EMBL/GenBank/DDBJ databases">
        <title>Genome sequencing of the stress-tolerant strain Azospirillum brasilense Az19.</title>
        <authorList>
            <person name="Maroniche G.A."/>
            <person name="Garcia J.E."/>
            <person name="Pagnussat L."/>
            <person name="Amenta M."/>
            <person name="Creus C.M."/>
        </authorList>
    </citation>
    <scope>NUCLEOTIDE SEQUENCE [LARGE SCALE GENOMIC DNA]</scope>
    <source>
        <strain evidence="3 10">Az19</strain>
    </source>
</reference>
<dbReference type="Proteomes" id="UP000298595">
    <property type="component" value="Chromosome"/>
</dbReference>
<dbReference type="PANTHER" id="PTHR12910:SF2">
    <property type="entry name" value="NADH DEHYDROGENASE [UBIQUINONE] 1 ALPHA SUBCOMPLEX SUBUNIT 12"/>
    <property type="match status" value="1"/>
</dbReference>
<reference evidence="2 7" key="1">
    <citation type="journal article" date="2014" name="Genome Announc.">
        <title>Complete Genome Sequence of the Model Rhizosphere Strain Azospirillum brasilense Az39, Successfully Applied in Agriculture.</title>
        <authorList>
            <person name="Rivera D."/>
            <person name="Revale S."/>
            <person name="Molina R."/>
            <person name="Gualpa J."/>
            <person name="Puente M."/>
            <person name="Maroniche G."/>
            <person name="Paris G."/>
            <person name="Baker D."/>
            <person name="Clavijo B."/>
            <person name="McLay K."/>
            <person name="Spaepen S."/>
            <person name="Perticari A."/>
            <person name="Vazquez M."/>
            <person name="Wisniewski-Dye F."/>
            <person name="Watkins C."/>
            <person name="Martinez-Abarca F."/>
            <person name="Vanderleyden J."/>
            <person name="Cassan F."/>
        </authorList>
    </citation>
    <scope>NUCLEOTIDE SEQUENCE [LARGE SCALE GENOMIC DNA]</scope>
    <source>
        <strain evidence="2 7">Az39</strain>
    </source>
</reference>